<evidence type="ECO:0000313" key="9">
    <source>
        <dbReference type="Proteomes" id="UP001327560"/>
    </source>
</evidence>
<dbReference type="InterPro" id="IPR036855">
    <property type="entry name" value="Znf_CCCH_sf"/>
</dbReference>
<sequence>MELYGRSPDPGAGLEESLWRLGLGGGGDAQYPERPGEQDCAYYMRTGTCSYGEKCRYNHPRDRGLLTGAGRIGAVEYPERVGQPVCEHYMRTGNCKFGSTCKYHHPRQGGGPAQPVSLNYSGYPLRPGEKECAFYIKTGQCKFGATCKFHHPQPAGTSVPSPAPAFYPTVQQLSVPSPHQYPPYVSWPVARPSVLPGSYMPASYSPMMVSPGVVPVQGWNPYAAPMNSAMSSSSQQTVHAGPIFGLQSQSSLTKPALPGPQAPTLSPAGPSSTRQMENKFPERPGQPECQFYMRTGDCKYGAMCKYHHPPDWSMPRTNVVLNPLGLPLRLGAQPCTYYMQHGLCKFGQTCKFDHPIATVNYSSSVSSLSDIPVAPYPMGFSVPTFTPSSSFMELQPEFISNKEHLSSRIPSEN</sequence>
<organism evidence="8 9">
    <name type="scientific">Canna indica</name>
    <name type="common">Indian-shot</name>
    <dbReference type="NCBI Taxonomy" id="4628"/>
    <lineage>
        <taxon>Eukaryota</taxon>
        <taxon>Viridiplantae</taxon>
        <taxon>Streptophyta</taxon>
        <taxon>Embryophyta</taxon>
        <taxon>Tracheophyta</taxon>
        <taxon>Spermatophyta</taxon>
        <taxon>Magnoliopsida</taxon>
        <taxon>Liliopsida</taxon>
        <taxon>Zingiberales</taxon>
        <taxon>Cannaceae</taxon>
        <taxon>Canna</taxon>
    </lineage>
</organism>
<feature type="zinc finger region" description="C3H1-type" evidence="5">
    <location>
        <begin position="126"/>
        <end position="154"/>
    </location>
</feature>
<name>A0AAQ3QET6_9LILI</name>
<evidence type="ECO:0000256" key="1">
    <source>
        <dbReference type="ARBA" id="ARBA00022723"/>
    </source>
</evidence>
<protein>
    <submittedName>
        <fullName evidence="8">Zinc finger CCCH domain-containing protein 6-like</fullName>
    </submittedName>
</protein>
<evidence type="ECO:0000256" key="6">
    <source>
        <dbReference type="SAM" id="MobiDB-lite"/>
    </source>
</evidence>
<keyword evidence="1 5" id="KW-0479">Metal-binding</keyword>
<dbReference type="InterPro" id="IPR050974">
    <property type="entry name" value="Plant_ZF_CCCH"/>
</dbReference>
<feature type="domain" description="C3H1-type" evidence="7">
    <location>
        <begin position="80"/>
        <end position="108"/>
    </location>
</feature>
<accession>A0AAQ3QET6</accession>
<dbReference type="Proteomes" id="UP001327560">
    <property type="component" value="Chromosome 5"/>
</dbReference>
<evidence type="ECO:0000259" key="7">
    <source>
        <dbReference type="PROSITE" id="PS50103"/>
    </source>
</evidence>
<feature type="zinc finger region" description="C3H1-type" evidence="5">
    <location>
        <begin position="283"/>
        <end position="311"/>
    </location>
</feature>
<dbReference type="AlphaFoldDB" id="A0AAQ3QET6"/>
<dbReference type="Pfam" id="PF00642">
    <property type="entry name" value="zf-CCCH"/>
    <property type="match status" value="5"/>
</dbReference>
<feature type="zinc finger region" description="C3H1-type" evidence="5">
    <location>
        <begin position="80"/>
        <end position="108"/>
    </location>
</feature>
<gene>
    <name evidence="8" type="ORF">Cni_G15470</name>
</gene>
<feature type="domain" description="C3H1-type" evidence="7">
    <location>
        <begin position="126"/>
        <end position="154"/>
    </location>
</feature>
<dbReference type="GO" id="GO:0003677">
    <property type="term" value="F:DNA binding"/>
    <property type="evidence" value="ECO:0007669"/>
    <property type="project" value="UniProtKB-KW"/>
</dbReference>
<keyword evidence="4" id="KW-0238">DNA-binding</keyword>
<dbReference type="PROSITE" id="PS50103">
    <property type="entry name" value="ZF_C3H1"/>
    <property type="match status" value="5"/>
</dbReference>
<keyword evidence="3 5" id="KW-0862">Zinc</keyword>
<dbReference type="SMART" id="SM00356">
    <property type="entry name" value="ZnF_C3H1"/>
    <property type="match status" value="5"/>
</dbReference>
<feature type="domain" description="C3H1-type" evidence="7">
    <location>
        <begin position="329"/>
        <end position="357"/>
    </location>
</feature>
<feature type="zinc finger region" description="C3H1-type" evidence="5">
    <location>
        <begin position="329"/>
        <end position="357"/>
    </location>
</feature>
<evidence type="ECO:0000313" key="8">
    <source>
        <dbReference type="EMBL" id="WOL06736.1"/>
    </source>
</evidence>
<dbReference type="InterPro" id="IPR000571">
    <property type="entry name" value="Znf_CCCH"/>
</dbReference>
<dbReference type="Gene3D" id="2.30.30.1190">
    <property type="match status" value="1"/>
</dbReference>
<feature type="region of interest" description="Disordered" evidence="6">
    <location>
        <begin position="249"/>
        <end position="287"/>
    </location>
</feature>
<dbReference type="PANTHER" id="PTHR12506">
    <property type="entry name" value="PROTEIN PHOSPHATASE RELATED"/>
    <property type="match status" value="1"/>
</dbReference>
<evidence type="ECO:0000256" key="5">
    <source>
        <dbReference type="PROSITE-ProRule" id="PRU00723"/>
    </source>
</evidence>
<dbReference type="PANTHER" id="PTHR12506:SF41">
    <property type="entry name" value="ZINC FINGER CCCH DOMAIN-CONTAINING PROTEIN 58"/>
    <property type="match status" value="1"/>
</dbReference>
<dbReference type="GO" id="GO:0008270">
    <property type="term" value="F:zinc ion binding"/>
    <property type="evidence" value="ECO:0007669"/>
    <property type="project" value="UniProtKB-KW"/>
</dbReference>
<evidence type="ECO:0000256" key="3">
    <source>
        <dbReference type="ARBA" id="ARBA00022833"/>
    </source>
</evidence>
<feature type="zinc finger region" description="C3H1-type" evidence="5">
    <location>
        <begin position="34"/>
        <end position="62"/>
    </location>
</feature>
<evidence type="ECO:0000256" key="4">
    <source>
        <dbReference type="ARBA" id="ARBA00023125"/>
    </source>
</evidence>
<feature type="domain" description="C3H1-type" evidence="7">
    <location>
        <begin position="34"/>
        <end position="62"/>
    </location>
</feature>
<reference evidence="8 9" key="1">
    <citation type="submission" date="2023-10" db="EMBL/GenBank/DDBJ databases">
        <title>Chromosome-scale genome assembly provides insights into flower coloration mechanisms of Canna indica.</title>
        <authorList>
            <person name="Li C."/>
        </authorList>
    </citation>
    <scope>NUCLEOTIDE SEQUENCE [LARGE SCALE GENOMIC DNA]</scope>
    <source>
        <tissue evidence="8">Flower</tissue>
    </source>
</reference>
<dbReference type="SUPFAM" id="SSF90229">
    <property type="entry name" value="CCCH zinc finger"/>
    <property type="match status" value="5"/>
</dbReference>
<keyword evidence="2 5" id="KW-0863">Zinc-finger</keyword>
<keyword evidence="9" id="KW-1185">Reference proteome</keyword>
<dbReference type="GO" id="GO:0003729">
    <property type="term" value="F:mRNA binding"/>
    <property type="evidence" value="ECO:0007669"/>
    <property type="project" value="UniProtKB-ARBA"/>
</dbReference>
<evidence type="ECO:0000256" key="2">
    <source>
        <dbReference type="ARBA" id="ARBA00022771"/>
    </source>
</evidence>
<feature type="domain" description="C3H1-type" evidence="7">
    <location>
        <begin position="283"/>
        <end position="311"/>
    </location>
</feature>
<dbReference type="EMBL" id="CP136894">
    <property type="protein sequence ID" value="WOL06736.1"/>
    <property type="molecule type" value="Genomic_DNA"/>
</dbReference>
<dbReference type="Gene3D" id="4.10.1000.10">
    <property type="entry name" value="Zinc finger, CCCH-type"/>
    <property type="match status" value="2"/>
</dbReference>
<proteinExistence type="predicted"/>